<sequence length="146" mass="17005">MTRGKINKNKTTKRDICLLTFDTCNHFGQTRSEDLYANSTDLHVNTRKAVSDENGQLRVPGRERCQTKHKEMGNRREGQQPESGGEISLLPINQQVDECDMSRQARLTLYESTDIRITHMAFRVTQKFCPTLRVIERPRRKSQRVR</sequence>
<proteinExistence type="predicted"/>
<gene>
    <name evidence="2" type="primary">Dsim\GD27731</name>
    <name evidence="2" type="ORF">Dsimw501_GD27731</name>
</gene>
<organism evidence="2">
    <name type="scientific">Drosophila simulans</name>
    <name type="common">Fruit fly</name>
    <dbReference type="NCBI Taxonomy" id="7240"/>
    <lineage>
        <taxon>Eukaryota</taxon>
        <taxon>Metazoa</taxon>
        <taxon>Ecdysozoa</taxon>
        <taxon>Arthropoda</taxon>
        <taxon>Hexapoda</taxon>
        <taxon>Insecta</taxon>
        <taxon>Pterygota</taxon>
        <taxon>Neoptera</taxon>
        <taxon>Endopterygota</taxon>
        <taxon>Diptera</taxon>
        <taxon>Brachycera</taxon>
        <taxon>Muscomorpha</taxon>
        <taxon>Ephydroidea</taxon>
        <taxon>Drosophilidae</taxon>
        <taxon>Drosophila</taxon>
        <taxon>Sophophora</taxon>
    </lineage>
</organism>
<feature type="region of interest" description="Disordered" evidence="1">
    <location>
        <begin position="63"/>
        <end position="88"/>
    </location>
</feature>
<dbReference type="AlphaFoldDB" id="A0A0J9R338"/>
<reference evidence="2" key="3">
    <citation type="submission" date="2015-04" db="EMBL/GenBank/DDBJ databases">
        <authorList>
            <consortium name="FlyBase"/>
        </authorList>
    </citation>
    <scope>NUCLEOTIDE SEQUENCE</scope>
    <source>
        <strain evidence="2">W501</strain>
    </source>
</reference>
<evidence type="ECO:0000313" key="2">
    <source>
        <dbReference type="EMBL" id="KMY90229.1"/>
    </source>
</evidence>
<dbReference type="KEGG" id="dsi:Dsimw501_GD27731"/>
<dbReference type="Bgee" id="FBgn0269021">
    <property type="expression patterns" value="Expressed in female reproductive system and 2 other cell types or tissues"/>
</dbReference>
<reference evidence="2" key="2">
    <citation type="submission" date="2014-06" db="EMBL/GenBank/DDBJ databases">
        <authorList>
            <person name="Hu T."/>
            <person name="Eisen M.B."/>
            <person name="Thornton K.R."/>
            <person name="Andolfatto P."/>
        </authorList>
    </citation>
    <scope>NUCLEOTIDE SEQUENCE</scope>
    <source>
        <strain evidence="2">W501</strain>
    </source>
</reference>
<evidence type="ECO:0000256" key="1">
    <source>
        <dbReference type="SAM" id="MobiDB-lite"/>
    </source>
</evidence>
<dbReference type="EMBL" id="CM002910">
    <property type="protein sequence ID" value="KMY90229.1"/>
    <property type="molecule type" value="Genomic_DNA"/>
</dbReference>
<name>A0A0J9R338_DROSI</name>
<dbReference type="Proteomes" id="UP000035880">
    <property type="component" value="Chromosome 2L"/>
</dbReference>
<protein>
    <submittedName>
        <fullName evidence="2">Uncharacterized protein, isoform F</fullName>
    </submittedName>
</protein>
<reference evidence="2" key="1">
    <citation type="journal article" date="2013" name="Genome Res.">
        <title>A second-generation assembly of the Drosophila simulans genome provides new insights into patterns of lineage-specific divergence.</title>
        <authorList>
            <person name="Hu T.T."/>
            <person name="Eisen M.B."/>
            <person name="Thornton K.R."/>
            <person name="Andolfatto P."/>
        </authorList>
    </citation>
    <scope>NUCLEOTIDE SEQUENCE [LARGE SCALE GENOMIC DNA]</scope>
    <source>
        <strain evidence="2">W501</strain>
    </source>
</reference>
<accession>A0A0J9R338</accession>
<feature type="compositionally biased region" description="Basic and acidic residues" evidence="1">
    <location>
        <begin position="63"/>
        <end position="79"/>
    </location>
</feature>